<sequence>MHDNEGDCGVQQIQPVLDPEERIVGGAKAVPGSWPWHAQLRVVRDYCSGVLISDRHVLTAAHCAEQLRPRILRVHLGAHLRSAPVEGQVYLHVKEICVHPGYNGRLPTNMVPDIAIIELVEKVNMTTTIQPVCLPKSGEELPEGSKLYATGWGGVEVHKADGKWTVHGIVSTGPTPCNSPSSPQGFVKVSAYIKDFIEPYMDPSNGPEERGKLCQYFS</sequence>
<gene>
    <name evidence="1" type="ORF">HPB47_017725</name>
</gene>
<keyword evidence="2" id="KW-1185">Reference proteome</keyword>
<name>A0AC60QMK3_IXOPE</name>
<evidence type="ECO:0000313" key="2">
    <source>
        <dbReference type="Proteomes" id="UP000805193"/>
    </source>
</evidence>
<organism evidence="1 2">
    <name type="scientific">Ixodes persulcatus</name>
    <name type="common">Taiga tick</name>
    <dbReference type="NCBI Taxonomy" id="34615"/>
    <lineage>
        <taxon>Eukaryota</taxon>
        <taxon>Metazoa</taxon>
        <taxon>Ecdysozoa</taxon>
        <taxon>Arthropoda</taxon>
        <taxon>Chelicerata</taxon>
        <taxon>Arachnida</taxon>
        <taxon>Acari</taxon>
        <taxon>Parasitiformes</taxon>
        <taxon>Ixodida</taxon>
        <taxon>Ixodoidea</taxon>
        <taxon>Ixodidae</taxon>
        <taxon>Ixodinae</taxon>
        <taxon>Ixodes</taxon>
    </lineage>
</organism>
<accession>A0AC60QMK3</accession>
<dbReference type="EMBL" id="JABSTQ010006671">
    <property type="protein sequence ID" value="KAG0436854.1"/>
    <property type="molecule type" value="Genomic_DNA"/>
</dbReference>
<proteinExistence type="predicted"/>
<dbReference type="Proteomes" id="UP000805193">
    <property type="component" value="Unassembled WGS sequence"/>
</dbReference>
<protein>
    <submittedName>
        <fullName evidence="1">Uncharacterized protein</fullName>
    </submittedName>
</protein>
<comment type="caution">
    <text evidence="1">The sequence shown here is derived from an EMBL/GenBank/DDBJ whole genome shotgun (WGS) entry which is preliminary data.</text>
</comment>
<reference evidence="1 2" key="1">
    <citation type="journal article" date="2020" name="Cell">
        <title>Large-Scale Comparative Analyses of Tick Genomes Elucidate Their Genetic Diversity and Vector Capacities.</title>
        <authorList>
            <consortium name="Tick Genome and Microbiome Consortium (TIGMIC)"/>
            <person name="Jia N."/>
            <person name="Wang J."/>
            <person name="Shi W."/>
            <person name="Du L."/>
            <person name="Sun Y."/>
            <person name="Zhan W."/>
            <person name="Jiang J.F."/>
            <person name="Wang Q."/>
            <person name="Zhang B."/>
            <person name="Ji P."/>
            <person name="Bell-Sakyi L."/>
            <person name="Cui X.M."/>
            <person name="Yuan T.T."/>
            <person name="Jiang B.G."/>
            <person name="Yang W.F."/>
            <person name="Lam T.T."/>
            <person name="Chang Q.C."/>
            <person name="Ding S.J."/>
            <person name="Wang X.J."/>
            <person name="Zhu J.G."/>
            <person name="Ruan X.D."/>
            <person name="Zhao L."/>
            <person name="Wei J.T."/>
            <person name="Ye R.Z."/>
            <person name="Que T.C."/>
            <person name="Du C.H."/>
            <person name="Zhou Y.H."/>
            <person name="Cheng J.X."/>
            <person name="Dai P.F."/>
            <person name="Guo W.B."/>
            <person name="Han X.H."/>
            <person name="Huang E.J."/>
            <person name="Li L.F."/>
            <person name="Wei W."/>
            <person name="Gao Y.C."/>
            <person name="Liu J.Z."/>
            <person name="Shao H.Z."/>
            <person name="Wang X."/>
            <person name="Wang C.C."/>
            <person name="Yang T.C."/>
            <person name="Huo Q.B."/>
            <person name="Li W."/>
            <person name="Chen H.Y."/>
            <person name="Chen S.E."/>
            <person name="Zhou L.G."/>
            <person name="Ni X.B."/>
            <person name="Tian J.H."/>
            <person name="Sheng Y."/>
            <person name="Liu T."/>
            <person name="Pan Y.S."/>
            <person name="Xia L.Y."/>
            <person name="Li J."/>
            <person name="Zhao F."/>
            <person name="Cao W.C."/>
        </authorList>
    </citation>
    <scope>NUCLEOTIDE SEQUENCE [LARGE SCALE GENOMIC DNA]</scope>
    <source>
        <strain evidence="1">Iper-2018</strain>
    </source>
</reference>
<evidence type="ECO:0000313" key="1">
    <source>
        <dbReference type="EMBL" id="KAG0436854.1"/>
    </source>
</evidence>